<evidence type="ECO:0000259" key="3">
    <source>
        <dbReference type="Pfam" id="PF20153"/>
    </source>
</evidence>
<protein>
    <recommendedName>
        <fullName evidence="3">DUF6535 domain-containing protein</fullName>
    </recommendedName>
</protein>
<keyword evidence="2" id="KW-0812">Transmembrane</keyword>
<evidence type="ECO:0000313" key="4">
    <source>
        <dbReference type="EMBL" id="CAE7154490.1"/>
    </source>
</evidence>
<dbReference type="EMBL" id="CAJNJQ010001913">
    <property type="protein sequence ID" value="CAE7154490.1"/>
    <property type="molecule type" value="Genomic_DNA"/>
</dbReference>
<organism evidence="4 5">
    <name type="scientific">Rhizoctonia solani</name>
    <dbReference type="NCBI Taxonomy" id="456999"/>
    <lineage>
        <taxon>Eukaryota</taxon>
        <taxon>Fungi</taxon>
        <taxon>Dikarya</taxon>
        <taxon>Basidiomycota</taxon>
        <taxon>Agaricomycotina</taxon>
        <taxon>Agaricomycetes</taxon>
        <taxon>Cantharellales</taxon>
        <taxon>Ceratobasidiaceae</taxon>
        <taxon>Rhizoctonia</taxon>
    </lineage>
</organism>
<accession>A0A8H3E6E5</accession>
<evidence type="ECO:0000256" key="1">
    <source>
        <dbReference type="SAM" id="MobiDB-lite"/>
    </source>
</evidence>
<reference evidence="4" key="1">
    <citation type="submission" date="2021-01" db="EMBL/GenBank/DDBJ databases">
        <authorList>
            <person name="Kaushik A."/>
        </authorList>
    </citation>
    <scope>NUCLEOTIDE SEQUENCE</scope>
    <source>
        <strain evidence="4">AG5</strain>
    </source>
</reference>
<feature type="transmembrane region" description="Helical" evidence="2">
    <location>
        <begin position="215"/>
        <end position="234"/>
    </location>
</feature>
<comment type="caution">
    <text evidence="4">The sequence shown here is derived from an EMBL/GenBank/DDBJ whole genome shotgun (WGS) entry which is preliminary data.</text>
</comment>
<feature type="transmembrane region" description="Helical" evidence="2">
    <location>
        <begin position="77"/>
        <end position="95"/>
    </location>
</feature>
<feature type="region of interest" description="Disordered" evidence="1">
    <location>
        <begin position="549"/>
        <end position="573"/>
    </location>
</feature>
<name>A0A8H3E6E5_9AGAM</name>
<keyword evidence="2" id="KW-0472">Membrane</keyword>
<feature type="transmembrane region" description="Helical" evidence="2">
    <location>
        <begin position="132"/>
        <end position="156"/>
    </location>
</feature>
<feature type="region of interest" description="Disordered" evidence="1">
    <location>
        <begin position="662"/>
        <end position="699"/>
    </location>
</feature>
<dbReference type="Pfam" id="PF20153">
    <property type="entry name" value="DUF6535"/>
    <property type="match status" value="1"/>
</dbReference>
<feature type="region of interest" description="Disordered" evidence="1">
    <location>
        <begin position="592"/>
        <end position="613"/>
    </location>
</feature>
<feature type="domain" description="DUF6535" evidence="3">
    <location>
        <begin position="51"/>
        <end position="157"/>
    </location>
</feature>
<evidence type="ECO:0000313" key="5">
    <source>
        <dbReference type="Proteomes" id="UP000663827"/>
    </source>
</evidence>
<feature type="transmembrane region" description="Helical" evidence="2">
    <location>
        <begin position="162"/>
        <end position="186"/>
    </location>
</feature>
<feature type="compositionally biased region" description="Low complexity" evidence="1">
    <location>
        <begin position="559"/>
        <end position="569"/>
    </location>
</feature>
<keyword evidence="2" id="KW-1133">Transmembrane helix</keyword>
<dbReference type="Proteomes" id="UP000663827">
    <property type="component" value="Unassembled WGS sequence"/>
</dbReference>
<proteinExistence type="predicted"/>
<sequence>MNFVLFFHHSGTPIEPPPKSDKALDTNRDRPDFPQWLVIISKTLLSPETASPSAQPGLQTNLPDFVPTTAAVMVNTLWFLSLGLSIAVSLIAILAKEWCYSFMTRRTGAKLVQGRLRQKRWDGIKCWKMEEIICMLPLLMHIALLLFAIGLSIYLWNINPKVSLPVVVTTVLTVLYYTVTAFLPLFSKYCPYTTAVVKLFHPLWTAIFKSIYSKALFQMLVMAPAWLILHILHFKDRISGKSRVGDENLESGSNISSGIKSEKTLRDYVQEFEKKFYHRIERMHKDFLIDRFQPGEDETPMDEATSSMLLWMIMNCENPKSVDLALRALAGADLWLPCKIFLHHEIDFHILRKLERCLYVLESPHLKSQERRREELIDDTYLYARALATLLRGAPEKSKTHCVPWNDWVNCMRRIHNLKINDATHPRGTRSRTSRSTDLEFGTLLLEGNPAMHLPVLEELHPGQRERRWEILKQITTAKITIPPSIASVRGLVNVVTGTFLHTPRSPLPLVRLFNAYNINMGNEDATLGHAIGIALTVARFTDPRLAPIPGIQEDLSPSREATSASSSAPVSRFEHAQKVYQKLIVKQPTQRRELADVRSDERSRVTNHGPTFSARNMQFLGLSASSDRDELQGTWPEIYERLQEKCEASVPATKLLSIEVKGAQTNEDEPAVASPRSEPEQPFGITEINPAVQGSSTS</sequence>
<gene>
    <name evidence="4" type="ORF">RDB_LOCUS92312</name>
</gene>
<dbReference type="InterPro" id="IPR045338">
    <property type="entry name" value="DUF6535"/>
</dbReference>
<dbReference type="AlphaFoldDB" id="A0A8H3E6E5"/>
<feature type="compositionally biased region" description="Basic and acidic residues" evidence="1">
    <location>
        <begin position="592"/>
        <end position="605"/>
    </location>
</feature>
<evidence type="ECO:0000256" key="2">
    <source>
        <dbReference type="SAM" id="Phobius"/>
    </source>
</evidence>